<dbReference type="Proteomes" id="UP001460270">
    <property type="component" value="Unassembled WGS sequence"/>
</dbReference>
<gene>
    <name evidence="1" type="ORF">WMY93_028350</name>
</gene>
<evidence type="ECO:0000313" key="1">
    <source>
        <dbReference type="EMBL" id="KAK7882176.1"/>
    </source>
</evidence>
<dbReference type="EMBL" id="JBBPFD010000021">
    <property type="protein sequence ID" value="KAK7882176.1"/>
    <property type="molecule type" value="Genomic_DNA"/>
</dbReference>
<protein>
    <submittedName>
        <fullName evidence="1">Uncharacterized protein</fullName>
    </submittedName>
</protein>
<organism evidence="1 2">
    <name type="scientific">Mugilogobius chulae</name>
    <name type="common">yellowstripe goby</name>
    <dbReference type="NCBI Taxonomy" id="88201"/>
    <lineage>
        <taxon>Eukaryota</taxon>
        <taxon>Metazoa</taxon>
        <taxon>Chordata</taxon>
        <taxon>Craniata</taxon>
        <taxon>Vertebrata</taxon>
        <taxon>Euteleostomi</taxon>
        <taxon>Actinopterygii</taxon>
        <taxon>Neopterygii</taxon>
        <taxon>Teleostei</taxon>
        <taxon>Neoteleostei</taxon>
        <taxon>Acanthomorphata</taxon>
        <taxon>Gobiaria</taxon>
        <taxon>Gobiiformes</taxon>
        <taxon>Gobioidei</taxon>
        <taxon>Gobiidae</taxon>
        <taxon>Gobionellinae</taxon>
        <taxon>Mugilogobius</taxon>
    </lineage>
</organism>
<sequence length="118" mass="13683">METPEGSCRSFGSWRRIKMNYTIIPDLTAARQQRKQAQRLHLVVMTRTELHRRKREAPAAWVRAAERTIGASLPQLQEIYRSRLEKKALNIYKDRSHPGHGLFTALPSGKRFIHCDTS</sequence>
<keyword evidence="2" id="KW-1185">Reference proteome</keyword>
<proteinExistence type="predicted"/>
<evidence type="ECO:0000313" key="2">
    <source>
        <dbReference type="Proteomes" id="UP001460270"/>
    </source>
</evidence>
<comment type="caution">
    <text evidence="1">The sequence shown here is derived from an EMBL/GenBank/DDBJ whole genome shotgun (WGS) entry which is preliminary data.</text>
</comment>
<name>A0AAW0MZV6_9GOBI</name>
<accession>A0AAW0MZV6</accession>
<reference evidence="2" key="1">
    <citation type="submission" date="2024-04" db="EMBL/GenBank/DDBJ databases">
        <title>Salinicola lusitanus LLJ914,a marine bacterium isolated from the Okinawa Trough.</title>
        <authorList>
            <person name="Li J."/>
        </authorList>
    </citation>
    <scope>NUCLEOTIDE SEQUENCE [LARGE SCALE GENOMIC DNA]</scope>
</reference>
<dbReference type="AlphaFoldDB" id="A0AAW0MZV6"/>